<reference evidence="1 2" key="1">
    <citation type="journal article" date="2019" name="Int. J. Syst. Evol. Microbiol.">
        <title>The Global Catalogue of Microorganisms (GCM) 10K type strain sequencing project: providing services to taxonomists for standard genome sequencing and annotation.</title>
        <authorList>
            <consortium name="The Broad Institute Genomics Platform"/>
            <consortium name="The Broad Institute Genome Sequencing Center for Infectious Disease"/>
            <person name="Wu L."/>
            <person name="Ma J."/>
        </authorList>
    </citation>
    <scope>NUCLEOTIDE SEQUENCE [LARGE SCALE GENOMIC DNA]</scope>
    <source>
        <strain evidence="1 2">JCM 14303</strain>
    </source>
</reference>
<dbReference type="RefSeq" id="WP_344173450.1">
    <property type="nucleotide sequence ID" value="NZ_BAAANC010000001.1"/>
</dbReference>
<name>A0ABN2AP61_9ACTN</name>
<gene>
    <name evidence="1" type="ORF">GCM10009741_25730</name>
</gene>
<dbReference type="InterPro" id="IPR049799">
    <property type="entry name" value="SitI3-like"/>
</dbReference>
<dbReference type="EMBL" id="BAAANC010000001">
    <property type="protein sequence ID" value="GAA1522982.1"/>
    <property type="molecule type" value="Genomic_DNA"/>
</dbReference>
<protein>
    <submittedName>
        <fullName evidence="1">Uncharacterized protein</fullName>
    </submittedName>
</protein>
<keyword evidence="2" id="KW-1185">Reference proteome</keyword>
<organism evidence="1 2">
    <name type="scientific">Kribbella lupini</name>
    <dbReference type="NCBI Taxonomy" id="291602"/>
    <lineage>
        <taxon>Bacteria</taxon>
        <taxon>Bacillati</taxon>
        <taxon>Actinomycetota</taxon>
        <taxon>Actinomycetes</taxon>
        <taxon>Propionibacteriales</taxon>
        <taxon>Kribbellaceae</taxon>
        <taxon>Kribbella</taxon>
    </lineage>
</organism>
<evidence type="ECO:0000313" key="1">
    <source>
        <dbReference type="EMBL" id="GAA1522982.1"/>
    </source>
</evidence>
<proteinExistence type="predicted"/>
<comment type="caution">
    <text evidence="1">The sequence shown here is derived from an EMBL/GenBank/DDBJ whole genome shotgun (WGS) entry which is preliminary data.</text>
</comment>
<dbReference type="Proteomes" id="UP001500363">
    <property type="component" value="Unassembled WGS sequence"/>
</dbReference>
<evidence type="ECO:0000313" key="2">
    <source>
        <dbReference type="Proteomes" id="UP001500363"/>
    </source>
</evidence>
<dbReference type="NCBIfam" id="NF040657">
    <property type="entry name" value="immun_SitI3"/>
    <property type="match status" value="1"/>
</dbReference>
<accession>A0ABN2AP61</accession>
<sequence length="145" mass="16248">MAIEYYLQLCSTTAPEAIGALLVPPLTRVAWEAPVSAYKSAGGLLVTVRFDGRADLVLEEPEISVGFRFDKFADFEVQNAEMVRLVVVLLAAQTGDAVLQQDFERILLLRRGRELTVSETFFWTPELLAQLPSPYERRPMPYPGD</sequence>